<comment type="cofactor">
    <cofactor evidence="11">
        <name>Mn(2+)</name>
        <dbReference type="ChEBI" id="CHEBI:29035"/>
    </cofactor>
</comment>
<evidence type="ECO:0000256" key="5">
    <source>
        <dbReference type="ARBA" id="ARBA00022679"/>
    </source>
</evidence>
<proteinExistence type="inferred from homology"/>
<dbReference type="InterPro" id="IPR002659">
    <property type="entry name" value="Glyco_trans_31"/>
</dbReference>
<feature type="chain" id="PRO_5003636325" description="Hexosyltransferase" evidence="12">
    <location>
        <begin position="25"/>
        <end position="390"/>
    </location>
</feature>
<dbReference type="PANTHER" id="PTHR11214:SF74">
    <property type="entry name" value="HYDROXYPROLINE O-GALACTOSYLTRANSFERASE HPGT1"/>
    <property type="match status" value="1"/>
</dbReference>
<accession>I0YN79</accession>
<dbReference type="Gene3D" id="3.90.550.50">
    <property type="match status" value="1"/>
</dbReference>
<comment type="caution">
    <text evidence="13">The sequence shown here is derived from an EMBL/GenBank/DDBJ whole genome shotgun (WGS) entry which is preliminary data.</text>
</comment>
<name>I0YN79_COCSC</name>
<keyword evidence="14" id="KW-1185">Reference proteome</keyword>
<dbReference type="KEGG" id="csl:COCSUDRAFT_44269"/>
<feature type="signal peptide" evidence="12">
    <location>
        <begin position="1"/>
        <end position="24"/>
    </location>
</feature>
<dbReference type="eggNOG" id="KOG2288">
    <property type="taxonomic scope" value="Eukaryota"/>
</dbReference>
<evidence type="ECO:0000256" key="1">
    <source>
        <dbReference type="ARBA" id="ARBA00004323"/>
    </source>
</evidence>
<evidence type="ECO:0000256" key="4">
    <source>
        <dbReference type="ARBA" id="ARBA00022676"/>
    </source>
</evidence>
<dbReference type="OrthoDB" id="592847at2759"/>
<dbReference type="UniPathway" id="UPA00378"/>
<comment type="pathway">
    <text evidence="2">Protein modification; protein glycosylation.</text>
</comment>
<keyword evidence="6" id="KW-0812">Transmembrane</keyword>
<dbReference type="Pfam" id="PF01762">
    <property type="entry name" value="Galactosyl_T"/>
    <property type="match status" value="1"/>
</dbReference>
<evidence type="ECO:0000256" key="12">
    <source>
        <dbReference type="SAM" id="SignalP"/>
    </source>
</evidence>
<evidence type="ECO:0000313" key="13">
    <source>
        <dbReference type="EMBL" id="EIE19848.1"/>
    </source>
</evidence>
<dbReference type="PANTHER" id="PTHR11214">
    <property type="entry name" value="BETA-1,3-N-ACETYLGLUCOSAMINYLTRANSFERASE"/>
    <property type="match status" value="1"/>
</dbReference>
<protein>
    <recommendedName>
        <fullName evidence="11">Hexosyltransferase</fullName>
        <ecNumber evidence="11">2.4.1.-</ecNumber>
    </recommendedName>
</protein>
<keyword evidence="12" id="KW-0732">Signal</keyword>
<evidence type="ECO:0000313" key="14">
    <source>
        <dbReference type="Proteomes" id="UP000007264"/>
    </source>
</evidence>
<keyword evidence="9 11" id="KW-0333">Golgi apparatus</keyword>
<evidence type="ECO:0000256" key="11">
    <source>
        <dbReference type="RuleBase" id="RU363063"/>
    </source>
</evidence>
<dbReference type="AlphaFoldDB" id="I0YN79"/>
<dbReference type="GeneID" id="17037821"/>
<dbReference type="RefSeq" id="XP_005644392.1">
    <property type="nucleotide sequence ID" value="XM_005644335.1"/>
</dbReference>
<keyword evidence="5" id="KW-0808">Transferase</keyword>
<sequence length="390" mass="44142">MAAGEALRRASLCILLLFPALCIAQGFSVDPKKDHHRQLASSTHLGQQGAGKHKVKALVAVMSGFGEKYSERRQHLRQTWFPGTQQELDRLEQETGIHMRFAVGEAPEEAREQIAEEQAAHGAFLHIPLRDDYSALSYKTLALWRLAEERFEADYVIKIDDDNYVRLDRLAIALDQWTDMGAEYIGCFKSRGRAQNNSDPSARWHDPHHPIFAEDNSRYAEGPFYALRGRVTSGILRAGILPRLGGPEDMMVGALMKAFNVSWYDDRRLCHMEGCTSAMIGFKWDHAVRDYLDPALRSPTLCCLSQRTSQQVPPIDECTHPSQYTQEGLRCLHLLHTDATCAAPTLTNGQLALSTFYNYTVNHTWIADRAPPEHTWRFHMQGHFRHGTGD</sequence>
<reference evidence="13 14" key="1">
    <citation type="journal article" date="2012" name="Genome Biol.">
        <title>The genome of the polar eukaryotic microalga coccomyxa subellipsoidea reveals traits of cold adaptation.</title>
        <authorList>
            <person name="Blanc G."/>
            <person name="Agarkova I."/>
            <person name="Grimwood J."/>
            <person name="Kuo A."/>
            <person name="Brueggeman A."/>
            <person name="Dunigan D."/>
            <person name="Gurnon J."/>
            <person name="Ladunga I."/>
            <person name="Lindquist E."/>
            <person name="Lucas S."/>
            <person name="Pangilinan J."/>
            <person name="Proschold T."/>
            <person name="Salamov A."/>
            <person name="Schmutz J."/>
            <person name="Weeks D."/>
            <person name="Yamada T."/>
            <person name="Claverie J.M."/>
            <person name="Grigoriev I."/>
            <person name="Van Etten J."/>
            <person name="Lomsadze A."/>
            <person name="Borodovsky M."/>
        </authorList>
    </citation>
    <scope>NUCLEOTIDE SEQUENCE [LARGE SCALE GENOMIC DNA]</scope>
    <source>
        <strain evidence="13 14">C-169</strain>
    </source>
</reference>
<keyword evidence="8" id="KW-1133">Transmembrane helix</keyword>
<evidence type="ECO:0000256" key="6">
    <source>
        <dbReference type="ARBA" id="ARBA00022692"/>
    </source>
</evidence>
<evidence type="ECO:0000256" key="8">
    <source>
        <dbReference type="ARBA" id="ARBA00022989"/>
    </source>
</evidence>
<evidence type="ECO:0000256" key="10">
    <source>
        <dbReference type="ARBA" id="ARBA00023136"/>
    </source>
</evidence>
<dbReference type="GO" id="GO:0000139">
    <property type="term" value="C:Golgi membrane"/>
    <property type="evidence" value="ECO:0007669"/>
    <property type="project" value="UniProtKB-SubCell"/>
</dbReference>
<comment type="subcellular location">
    <subcellularLocation>
        <location evidence="1 11">Golgi apparatus membrane</location>
        <topology evidence="1 11">Single-pass type II membrane protein</topology>
    </subcellularLocation>
</comment>
<evidence type="ECO:0000256" key="7">
    <source>
        <dbReference type="ARBA" id="ARBA00022968"/>
    </source>
</evidence>
<evidence type="ECO:0000256" key="9">
    <source>
        <dbReference type="ARBA" id="ARBA00023034"/>
    </source>
</evidence>
<comment type="similarity">
    <text evidence="3 11">Belongs to the glycosyltransferase 31 family.</text>
</comment>
<dbReference type="GO" id="GO:0008378">
    <property type="term" value="F:galactosyltransferase activity"/>
    <property type="evidence" value="ECO:0007669"/>
    <property type="project" value="TreeGrafter"/>
</dbReference>
<gene>
    <name evidence="13" type="ORF">COCSUDRAFT_44269</name>
</gene>
<dbReference type="EMBL" id="AGSI01000017">
    <property type="protein sequence ID" value="EIE19848.1"/>
    <property type="molecule type" value="Genomic_DNA"/>
</dbReference>
<evidence type="ECO:0000256" key="3">
    <source>
        <dbReference type="ARBA" id="ARBA00008661"/>
    </source>
</evidence>
<evidence type="ECO:0000256" key="2">
    <source>
        <dbReference type="ARBA" id="ARBA00004922"/>
    </source>
</evidence>
<keyword evidence="10" id="KW-0472">Membrane</keyword>
<keyword evidence="7" id="KW-0735">Signal-anchor</keyword>
<dbReference type="EC" id="2.4.1.-" evidence="11"/>
<keyword evidence="11" id="KW-0464">Manganese</keyword>
<keyword evidence="4 11" id="KW-0328">Glycosyltransferase</keyword>
<organism evidence="13 14">
    <name type="scientific">Coccomyxa subellipsoidea (strain C-169)</name>
    <name type="common">Green microalga</name>
    <dbReference type="NCBI Taxonomy" id="574566"/>
    <lineage>
        <taxon>Eukaryota</taxon>
        <taxon>Viridiplantae</taxon>
        <taxon>Chlorophyta</taxon>
        <taxon>core chlorophytes</taxon>
        <taxon>Trebouxiophyceae</taxon>
        <taxon>Trebouxiophyceae incertae sedis</taxon>
        <taxon>Coccomyxaceae</taxon>
        <taxon>Coccomyxa</taxon>
        <taxon>Coccomyxa subellipsoidea</taxon>
    </lineage>
</organism>
<dbReference type="Proteomes" id="UP000007264">
    <property type="component" value="Unassembled WGS sequence"/>
</dbReference>